<comment type="caution">
    <text evidence="1">The sequence shown here is derived from an EMBL/GenBank/DDBJ whole genome shotgun (WGS) entry which is preliminary data.</text>
</comment>
<evidence type="ECO:0000313" key="1">
    <source>
        <dbReference type="EMBL" id="RRD68966.1"/>
    </source>
</evidence>
<organism evidence="1 2">
    <name type="scientific">Escherichia coli</name>
    <dbReference type="NCBI Taxonomy" id="562"/>
    <lineage>
        <taxon>Bacteria</taxon>
        <taxon>Pseudomonadati</taxon>
        <taxon>Pseudomonadota</taxon>
        <taxon>Gammaproteobacteria</taxon>
        <taxon>Enterobacterales</taxon>
        <taxon>Enterobacteriaceae</taxon>
        <taxon>Escherichia</taxon>
    </lineage>
</organism>
<reference evidence="1 2" key="1">
    <citation type="submission" date="2018-11" db="EMBL/GenBank/DDBJ databases">
        <title>Enterobacteriaceae from Patient.</title>
        <authorList>
            <person name="Shen C."/>
            <person name="Yang Y."/>
            <person name="Tian G."/>
        </authorList>
    </citation>
    <scope>NUCLEOTIDE SEQUENCE [LARGE SCALE GENOMIC DNA]</scope>
    <source>
        <strain evidence="1 2">GBGD28</strain>
    </source>
</reference>
<dbReference type="EMBL" id="RQTU01000145">
    <property type="protein sequence ID" value="RRD68966.1"/>
    <property type="molecule type" value="Genomic_DNA"/>
</dbReference>
<sequence>MGRHWDNIGAFWDNITAFWDDTYFYLTGGRDNTKTPHVVPKSPYVVPFFGAIFQQNHMVSYCWDNRDNWDDVFCIYIRKIESRGVKVNHKKSQYRAIDLTEQQVATTNVKTGEKTA</sequence>
<proteinExistence type="predicted"/>
<name>A0A3L8TVH7_ECOLX</name>
<dbReference type="AlphaFoldDB" id="A0A3L8TVH7"/>
<evidence type="ECO:0000313" key="2">
    <source>
        <dbReference type="Proteomes" id="UP000271008"/>
    </source>
</evidence>
<gene>
    <name evidence="1" type="ORF">EIA08_27835</name>
</gene>
<protein>
    <submittedName>
        <fullName evidence="1">Uncharacterized protein</fullName>
    </submittedName>
</protein>
<dbReference type="Proteomes" id="UP000271008">
    <property type="component" value="Unassembled WGS sequence"/>
</dbReference>
<accession>A0A3L8TVH7</accession>